<sequence length="61" mass="6474">MREKSEGSTSHAPVGKAAASASSVDGREDVFMGPVAIYTRLRCEACYRADPLHGTFAGDRS</sequence>
<dbReference type="AlphaFoldDB" id="A0A6N7KSK0"/>
<feature type="region of interest" description="Disordered" evidence="1">
    <location>
        <begin position="1"/>
        <end position="24"/>
    </location>
</feature>
<reference evidence="2 3" key="1">
    <citation type="submission" date="2019-09" db="EMBL/GenBank/DDBJ databases">
        <title>Genome Sequences of Streptomyces kaniharaensis ATCC 21070.</title>
        <authorList>
            <person name="Zhu W."/>
            <person name="De Crecy-Lagard V."/>
            <person name="Richards N.G."/>
        </authorList>
    </citation>
    <scope>NUCLEOTIDE SEQUENCE [LARGE SCALE GENOMIC DNA]</scope>
    <source>
        <strain evidence="2 3">SF-557</strain>
    </source>
</reference>
<gene>
    <name evidence="2" type="ORF">F7Q99_20475</name>
</gene>
<dbReference type="Proteomes" id="UP000450000">
    <property type="component" value="Unassembled WGS sequence"/>
</dbReference>
<dbReference type="OrthoDB" id="4187285at2"/>
<keyword evidence="3" id="KW-1185">Reference proteome</keyword>
<evidence type="ECO:0000256" key="1">
    <source>
        <dbReference type="SAM" id="MobiDB-lite"/>
    </source>
</evidence>
<evidence type="ECO:0000313" key="2">
    <source>
        <dbReference type="EMBL" id="MQS14576.1"/>
    </source>
</evidence>
<dbReference type="RefSeq" id="WP_153463419.1">
    <property type="nucleotide sequence ID" value="NZ_WBOF01000001.1"/>
</dbReference>
<accession>A0A6N7KSK0</accession>
<proteinExistence type="predicted"/>
<protein>
    <submittedName>
        <fullName evidence="2">Uncharacterized protein</fullName>
    </submittedName>
</protein>
<dbReference type="EMBL" id="WBOF01000001">
    <property type="protein sequence ID" value="MQS14576.1"/>
    <property type="molecule type" value="Genomic_DNA"/>
</dbReference>
<comment type="caution">
    <text evidence="2">The sequence shown here is derived from an EMBL/GenBank/DDBJ whole genome shotgun (WGS) entry which is preliminary data.</text>
</comment>
<name>A0A6N7KSK0_9ACTN</name>
<organism evidence="2 3">
    <name type="scientific">Streptomyces kaniharaensis</name>
    <dbReference type="NCBI Taxonomy" id="212423"/>
    <lineage>
        <taxon>Bacteria</taxon>
        <taxon>Bacillati</taxon>
        <taxon>Actinomycetota</taxon>
        <taxon>Actinomycetes</taxon>
        <taxon>Kitasatosporales</taxon>
        <taxon>Streptomycetaceae</taxon>
        <taxon>Streptomyces</taxon>
    </lineage>
</organism>
<evidence type="ECO:0000313" key="3">
    <source>
        <dbReference type="Proteomes" id="UP000450000"/>
    </source>
</evidence>